<dbReference type="InterPro" id="IPR020946">
    <property type="entry name" value="Flavin_mOase-like"/>
</dbReference>
<dbReference type="InterPro" id="IPR050346">
    <property type="entry name" value="FMO-like"/>
</dbReference>
<keyword evidence="3" id="KW-0274">FAD</keyword>
<dbReference type="GO" id="GO:0050661">
    <property type="term" value="F:NADP binding"/>
    <property type="evidence" value="ECO:0007669"/>
    <property type="project" value="InterPro"/>
</dbReference>
<evidence type="ECO:0000256" key="4">
    <source>
        <dbReference type="ARBA" id="ARBA00022857"/>
    </source>
</evidence>
<dbReference type="PRINTS" id="PR00370">
    <property type="entry name" value="FMOXYGENASE"/>
</dbReference>
<keyword evidence="5" id="KW-0560">Oxidoreductase</keyword>
<organism evidence="8 9">
    <name type="scientific">Pannonibacter phragmitetus</name>
    <dbReference type="NCBI Taxonomy" id="121719"/>
    <lineage>
        <taxon>Bacteria</taxon>
        <taxon>Pseudomonadati</taxon>
        <taxon>Pseudomonadota</taxon>
        <taxon>Alphaproteobacteria</taxon>
        <taxon>Hyphomicrobiales</taxon>
        <taxon>Stappiaceae</taxon>
        <taxon>Pannonibacter</taxon>
    </lineage>
</organism>
<dbReference type="GO" id="GO:0050660">
    <property type="term" value="F:flavin adenine dinucleotide binding"/>
    <property type="evidence" value="ECO:0007669"/>
    <property type="project" value="InterPro"/>
</dbReference>
<dbReference type="KEGG" id="pphr:APZ00_01330"/>
<keyword evidence="2" id="KW-0285">Flavoprotein</keyword>
<evidence type="ECO:0000313" key="8">
    <source>
        <dbReference type="EMBL" id="ALV25886.1"/>
    </source>
</evidence>
<evidence type="ECO:0000256" key="7">
    <source>
        <dbReference type="ARBA" id="ARBA00035159"/>
    </source>
</evidence>
<sequence length="491" mass="54354">MTKRKQVCVIGAGVSGLAAAQAFQEQGHAVTVLERSHELGGVWAPHRSYPGIRTQSPKDLYRYTDAAMPEGYPEWPSGAQVHAYLESYAREKALLPLIRFNTSVTGLSRRDGGGWWVETADGRTGYDFVTIASGVFSDRNELVHPGMDEFRAGGGQILHSSEYTDPALVRGRKVVILGFSKSATDVAVNAVQQGAASVTIVYLEPVWRVPYHFAGLINFKRILYCRASEGMFPGWEMSWGEKLRHALTKPLVWANWRALESLLTLQFGLRKLGMRPKQPIENGIACGLSLATEGFYPMLKDGRIKAIQGTIAGYEPGTVILSAGDRLPADVALLAVGWKMGVPFLPQEVRQKLVEPDGQYRLYRLAVNPDVPDLGFVGFNSSFATVLTSDMAARWLVRYADGKLAHQPSDREMNGWIDRHLEWRRTVRPAAKGYGGLCSAPYHFRHLDDLLADMGAVQRRRANPLAEVFLPPDADAYRSYLSTVPAYSLET</sequence>
<name>A0A0U3FIA2_9HYPH</name>
<evidence type="ECO:0000256" key="5">
    <source>
        <dbReference type="ARBA" id="ARBA00023002"/>
    </source>
</evidence>
<dbReference type="RefSeq" id="WP_058897853.1">
    <property type="nucleotide sequence ID" value="NZ_CP013068.1"/>
</dbReference>
<dbReference type="STRING" id="121719.APZ00_01330"/>
<keyword evidence="4" id="KW-0521">NADP</keyword>
<gene>
    <name evidence="8" type="ORF">APZ00_01330</name>
</gene>
<dbReference type="EC" id="1.14.13.148" evidence="6"/>
<dbReference type="EMBL" id="CP013068">
    <property type="protein sequence ID" value="ALV25886.1"/>
    <property type="molecule type" value="Genomic_DNA"/>
</dbReference>
<dbReference type="PIRSF" id="PIRSF000332">
    <property type="entry name" value="FMO"/>
    <property type="match status" value="1"/>
</dbReference>
<evidence type="ECO:0000256" key="1">
    <source>
        <dbReference type="ARBA" id="ARBA00009183"/>
    </source>
</evidence>
<dbReference type="GO" id="GO:0004499">
    <property type="term" value="F:N,N-dimethylaniline monooxygenase activity"/>
    <property type="evidence" value="ECO:0007669"/>
    <property type="project" value="InterPro"/>
</dbReference>
<dbReference type="InterPro" id="IPR036188">
    <property type="entry name" value="FAD/NAD-bd_sf"/>
</dbReference>
<dbReference type="GO" id="GO:0034899">
    <property type="term" value="F:trimethylamine monooxygenase activity"/>
    <property type="evidence" value="ECO:0007669"/>
    <property type="project" value="UniProtKB-EC"/>
</dbReference>
<proteinExistence type="inferred from homology"/>
<dbReference type="Pfam" id="PF00743">
    <property type="entry name" value="FMO-like"/>
    <property type="match status" value="1"/>
</dbReference>
<dbReference type="InterPro" id="IPR000960">
    <property type="entry name" value="Flavin_mOase"/>
</dbReference>
<dbReference type="PANTHER" id="PTHR23023">
    <property type="entry name" value="DIMETHYLANILINE MONOOXYGENASE"/>
    <property type="match status" value="1"/>
</dbReference>
<evidence type="ECO:0000256" key="6">
    <source>
        <dbReference type="ARBA" id="ARBA00034528"/>
    </source>
</evidence>
<accession>A0A0U3FIA2</accession>
<evidence type="ECO:0000256" key="2">
    <source>
        <dbReference type="ARBA" id="ARBA00022630"/>
    </source>
</evidence>
<dbReference type="AlphaFoldDB" id="A0A0U3FIA2"/>
<evidence type="ECO:0000256" key="3">
    <source>
        <dbReference type="ARBA" id="ARBA00022827"/>
    </source>
</evidence>
<comment type="similarity">
    <text evidence="1">Belongs to the FMO family.</text>
</comment>
<dbReference type="SUPFAM" id="SSF51905">
    <property type="entry name" value="FAD/NAD(P)-binding domain"/>
    <property type="match status" value="1"/>
</dbReference>
<dbReference type="Gene3D" id="3.50.50.60">
    <property type="entry name" value="FAD/NAD(P)-binding domain"/>
    <property type="match status" value="1"/>
</dbReference>
<reference evidence="8 9" key="1">
    <citation type="submission" date="2015-10" db="EMBL/GenBank/DDBJ databases">
        <title>The world's first case of liver abscess caused by Pannonibacter phragmitetus.</title>
        <authorList>
            <person name="Ming D."/>
            <person name="Wang M."/>
            <person name="Zhou Y."/>
            <person name="Jiang T."/>
            <person name="Hu S."/>
        </authorList>
    </citation>
    <scope>NUCLEOTIDE SEQUENCE [LARGE SCALE GENOMIC DNA]</scope>
    <source>
        <strain evidence="8 9">31801</strain>
    </source>
</reference>
<dbReference type="Proteomes" id="UP000064921">
    <property type="component" value="Chromosome"/>
</dbReference>
<keyword evidence="9" id="KW-1185">Reference proteome</keyword>
<keyword evidence="8" id="KW-0503">Monooxygenase</keyword>
<dbReference type="eggNOG" id="COG2072">
    <property type="taxonomic scope" value="Bacteria"/>
</dbReference>
<protein>
    <recommendedName>
        <fullName evidence="7">Trimethylamine monooxygenase</fullName>
        <ecNumber evidence="6">1.14.13.148</ecNumber>
    </recommendedName>
</protein>
<evidence type="ECO:0000313" key="9">
    <source>
        <dbReference type="Proteomes" id="UP000064921"/>
    </source>
</evidence>